<dbReference type="InterPro" id="IPR041078">
    <property type="entry name" value="Plavaka"/>
</dbReference>
<protein>
    <recommendedName>
        <fullName evidence="4">C2H2-type domain-containing protein</fullName>
    </recommendedName>
</protein>
<evidence type="ECO:0008006" key="4">
    <source>
        <dbReference type="Google" id="ProtNLM"/>
    </source>
</evidence>
<evidence type="ECO:0000313" key="3">
    <source>
        <dbReference type="Proteomes" id="UP001140091"/>
    </source>
</evidence>
<dbReference type="AlphaFoldDB" id="A0A9W8J031"/>
<dbReference type="Proteomes" id="UP001140091">
    <property type="component" value="Unassembled WGS sequence"/>
</dbReference>
<gene>
    <name evidence="2" type="ORF">H1R20_g11325</name>
</gene>
<evidence type="ECO:0000313" key="2">
    <source>
        <dbReference type="EMBL" id="KAJ2925770.1"/>
    </source>
</evidence>
<dbReference type="Pfam" id="PF18759">
    <property type="entry name" value="Plavaka"/>
    <property type="match status" value="1"/>
</dbReference>
<comment type="caution">
    <text evidence="2">The sequence shown here is derived from an EMBL/GenBank/DDBJ whole genome shotgun (WGS) entry which is preliminary data.</text>
</comment>
<keyword evidence="3" id="KW-1185">Reference proteome</keyword>
<feature type="region of interest" description="Disordered" evidence="1">
    <location>
        <begin position="45"/>
        <end position="115"/>
    </location>
</feature>
<organism evidence="2 3">
    <name type="scientific">Candolleomyces eurysporus</name>
    <dbReference type="NCBI Taxonomy" id="2828524"/>
    <lineage>
        <taxon>Eukaryota</taxon>
        <taxon>Fungi</taxon>
        <taxon>Dikarya</taxon>
        <taxon>Basidiomycota</taxon>
        <taxon>Agaricomycotina</taxon>
        <taxon>Agaricomycetes</taxon>
        <taxon>Agaricomycetidae</taxon>
        <taxon>Agaricales</taxon>
        <taxon>Agaricineae</taxon>
        <taxon>Psathyrellaceae</taxon>
        <taxon>Candolleomyces</taxon>
    </lineage>
</organism>
<evidence type="ECO:0000256" key="1">
    <source>
        <dbReference type="SAM" id="MobiDB-lite"/>
    </source>
</evidence>
<feature type="non-terminal residue" evidence="2">
    <location>
        <position position="1"/>
    </location>
</feature>
<feature type="compositionally biased region" description="Pro residues" evidence="1">
    <location>
        <begin position="62"/>
        <end position="73"/>
    </location>
</feature>
<reference evidence="2" key="1">
    <citation type="submission" date="2022-06" db="EMBL/GenBank/DDBJ databases">
        <title>Genome Sequence of Candolleomyces eurysporus.</title>
        <authorList>
            <person name="Buettner E."/>
        </authorList>
    </citation>
    <scope>NUCLEOTIDE SEQUENCE</scope>
    <source>
        <strain evidence="2">VTCC 930004</strain>
    </source>
</reference>
<dbReference type="EMBL" id="JANBPK010001119">
    <property type="protein sequence ID" value="KAJ2925770.1"/>
    <property type="molecule type" value="Genomic_DNA"/>
</dbReference>
<accession>A0A9W8J031</accession>
<sequence length="399" mass="44878">MLPKLPCPFAEQGCSERFKDCGGLTNHIGTYHCNLNLVEIPLPKLPSPSPPSSNLSWDEHSPSPPALPPPSPVPFDANFPPSPSPEPTETRTYHPKLTGIPTDENGEPLPLGTPPPPHMDHSDDPWYPFEDESGFRLADFLYREEEMSAKKVDYLLEIWALDKAKNNNLAPFDSYAQMYGAIDAIEFGDAPWQSFSMNFADDSNHPADTPWKSASYEVWYRDPTRVISNLLDNANFNGQFDYAPFVEVDKRGQRRWNDFMSGSDKTTVSVATGHVEYHPLYLSIGNIHNTVRRAHHNAIVPIGFLAIPKSDWKYNNNAAFCKFKRELYHTSISRILRPLRDGMSTPVIQRCPDGHFHRVIYELAAFIADYPEQVALAGIVQGWCPKCVLILAAFVSAHL</sequence>
<proteinExistence type="predicted"/>
<dbReference type="OrthoDB" id="3199698at2759"/>
<name>A0A9W8J031_9AGAR</name>